<comment type="caution">
    <text evidence="3">The sequence shown here is derived from an EMBL/GenBank/DDBJ whole genome shotgun (WGS) entry which is preliminary data.</text>
</comment>
<sequence>MIFRTVNFIEQVYTMGGKPDIIRTLVLVFAVGLVVTGLTSLQASEQESKTINAQPVVQNPAPVSGASPTG</sequence>
<accession>A0A851HME6</accession>
<protein>
    <submittedName>
        <fullName evidence="3">Uncharacterized protein</fullName>
    </submittedName>
</protein>
<reference evidence="3 4" key="1">
    <citation type="submission" date="2020-03" db="EMBL/GenBank/DDBJ databases">
        <title>Metagenomic, metatranscriptomic, and metabolomic analyses revealed the key microbes and metabolic features during the fermentation of ganjang, Korean traditional soy sauce.</title>
        <authorList>
            <person name="Chun B.H."/>
            <person name="Jeon C.O."/>
        </authorList>
    </citation>
    <scope>NUCLEOTIDE SEQUENCE [LARGE SCALE GENOMIC DNA]</scope>
    <source>
        <strain evidence="3 4">KG14</strain>
    </source>
</reference>
<dbReference type="EMBL" id="JABEVQ010000001">
    <property type="protein sequence ID" value="NWN89997.1"/>
    <property type="molecule type" value="Genomic_DNA"/>
</dbReference>
<proteinExistence type="predicted"/>
<evidence type="ECO:0000313" key="3">
    <source>
        <dbReference type="EMBL" id="NWN89997.1"/>
    </source>
</evidence>
<keyword evidence="2" id="KW-0472">Membrane</keyword>
<keyword evidence="4" id="KW-1185">Reference proteome</keyword>
<evidence type="ECO:0000313" key="4">
    <source>
        <dbReference type="Proteomes" id="UP000536442"/>
    </source>
</evidence>
<evidence type="ECO:0000256" key="1">
    <source>
        <dbReference type="SAM" id="MobiDB-lite"/>
    </source>
</evidence>
<keyword evidence="2" id="KW-0812">Transmembrane</keyword>
<evidence type="ECO:0000256" key="2">
    <source>
        <dbReference type="SAM" id="Phobius"/>
    </source>
</evidence>
<feature type="compositionally biased region" description="Polar residues" evidence="1">
    <location>
        <begin position="46"/>
        <end position="57"/>
    </location>
</feature>
<keyword evidence="2" id="KW-1133">Transmembrane helix</keyword>
<gene>
    <name evidence="3" type="ORF">HLV39_00620</name>
</gene>
<dbReference type="AlphaFoldDB" id="A0A851HME6"/>
<dbReference type="Proteomes" id="UP000536442">
    <property type="component" value="Unassembled WGS sequence"/>
</dbReference>
<organism evidence="3 4">
    <name type="scientific">Marinobacter adhaerens</name>
    <dbReference type="NCBI Taxonomy" id="1033846"/>
    <lineage>
        <taxon>Bacteria</taxon>
        <taxon>Pseudomonadati</taxon>
        <taxon>Pseudomonadota</taxon>
        <taxon>Gammaproteobacteria</taxon>
        <taxon>Pseudomonadales</taxon>
        <taxon>Marinobacteraceae</taxon>
        <taxon>Marinobacter</taxon>
    </lineage>
</organism>
<name>A0A851HME6_9GAMM</name>
<feature type="transmembrane region" description="Helical" evidence="2">
    <location>
        <begin position="21"/>
        <end position="41"/>
    </location>
</feature>
<feature type="region of interest" description="Disordered" evidence="1">
    <location>
        <begin position="46"/>
        <end position="70"/>
    </location>
</feature>